<keyword evidence="3" id="KW-1185">Reference proteome</keyword>
<comment type="caution">
    <text evidence="2">The sequence shown here is derived from an EMBL/GenBank/DDBJ whole genome shotgun (WGS) entry which is preliminary data.</text>
</comment>
<gene>
    <name evidence="2" type="ORF">CEXT_146681</name>
</gene>
<evidence type="ECO:0000313" key="2">
    <source>
        <dbReference type="EMBL" id="GIY12491.1"/>
    </source>
</evidence>
<name>A0AAV4QWM3_CAEEX</name>
<organism evidence="2 3">
    <name type="scientific">Caerostris extrusa</name>
    <name type="common">Bark spider</name>
    <name type="synonym">Caerostris bankana</name>
    <dbReference type="NCBI Taxonomy" id="172846"/>
    <lineage>
        <taxon>Eukaryota</taxon>
        <taxon>Metazoa</taxon>
        <taxon>Ecdysozoa</taxon>
        <taxon>Arthropoda</taxon>
        <taxon>Chelicerata</taxon>
        <taxon>Arachnida</taxon>
        <taxon>Araneae</taxon>
        <taxon>Araneomorphae</taxon>
        <taxon>Entelegynae</taxon>
        <taxon>Araneoidea</taxon>
        <taxon>Araneidae</taxon>
        <taxon>Caerostris</taxon>
    </lineage>
</organism>
<protein>
    <submittedName>
        <fullName evidence="2">Uncharacterized protein</fullName>
    </submittedName>
</protein>
<evidence type="ECO:0000256" key="1">
    <source>
        <dbReference type="SAM" id="MobiDB-lite"/>
    </source>
</evidence>
<dbReference type="AlphaFoldDB" id="A0AAV4QWM3"/>
<evidence type="ECO:0000313" key="3">
    <source>
        <dbReference type="Proteomes" id="UP001054945"/>
    </source>
</evidence>
<proteinExistence type="predicted"/>
<sequence>MDPWTSGRLPPESHARGIVAISEEGMRNSSGVNGVRLKTNSQERKGKELISCGRNGYGFHEKNDLGTRPGVMETRANISLPRR</sequence>
<feature type="region of interest" description="Disordered" evidence="1">
    <location>
        <begin position="56"/>
        <end position="83"/>
    </location>
</feature>
<dbReference type="EMBL" id="BPLR01006798">
    <property type="protein sequence ID" value="GIY12491.1"/>
    <property type="molecule type" value="Genomic_DNA"/>
</dbReference>
<reference evidence="2 3" key="1">
    <citation type="submission" date="2021-06" db="EMBL/GenBank/DDBJ databases">
        <title>Caerostris extrusa draft genome.</title>
        <authorList>
            <person name="Kono N."/>
            <person name="Arakawa K."/>
        </authorList>
    </citation>
    <scope>NUCLEOTIDE SEQUENCE [LARGE SCALE GENOMIC DNA]</scope>
</reference>
<accession>A0AAV4QWM3</accession>
<dbReference type="Proteomes" id="UP001054945">
    <property type="component" value="Unassembled WGS sequence"/>
</dbReference>